<dbReference type="OrthoDB" id="8611426at2"/>
<dbReference type="AlphaFoldDB" id="A0A5E4TUH3"/>
<name>A0A5E4TUH3_9BURK</name>
<dbReference type="Proteomes" id="UP000337189">
    <property type="component" value="Unassembled WGS sequence"/>
</dbReference>
<gene>
    <name evidence="2" type="ORF">PCO31110_01613</name>
</gene>
<dbReference type="EMBL" id="CABPSJ010000002">
    <property type="protein sequence ID" value="VVD90882.1"/>
    <property type="molecule type" value="Genomic_DNA"/>
</dbReference>
<feature type="compositionally biased region" description="Basic and acidic residues" evidence="1">
    <location>
        <begin position="213"/>
        <end position="234"/>
    </location>
</feature>
<protein>
    <recommendedName>
        <fullName evidence="4">Replicative helicase inhibitor G39P N-terminal domain-containing protein</fullName>
    </recommendedName>
</protein>
<sequence length="247" mass="27048">MSEDDFDAFAELLDAAYSLHGKSLAPTAKAMFFRALMQYPLAVVRQGIDAAIKDPVHGRFAPKPADIIAQISGNDGRPEADEAWSMSLAALSEQDTVVWTSEMQQAFEIARPVLNAGDKIGARMAFKDAYTRLLSQARAQGARVQWSASLGWDKESAEVVLREAQRIGRLPAPAVAALLPPPLDETPPSEKQLEGLAQVKAFAATLVSPLERKRKEREEAERVRREAEESRKAQFAEAVASYEGAKQ</sequence>
<reference evidence="2 3" key="1">
    <citation type="submission" date="2019-08" db="EMBL/GenBank/DDBJ databases">
        <authorList>
            <person name="Peeters C."/>
        </authorList>
    </citation>
    <scope>NUCLEOTIDE SEQUENCE [LARGE SCALE GENOMIC DNA]</scope>
    <source>
        <strain evidence="2 3">LMG 31110</strain>
    </source>
</reference>
<evidence type="ECO:0000256" key="1">
    <source>
        <dbReference type="SAM" id="MobiDB-lite"/>
    </source>
</evidence>
<evidence type="ECO:0000313" key="2">
    <source>
        <dbReference type="EMBL" id="VVD90882.1"/>
    </source>
</evidence>
<dbReference type="RefSeq" id="WP_150690110.1">
    <property type="nucleotide sequence ID" value="NZ_CABPSJ010000002.1"/>
</dbReference>
<proteinExistence type="predicted"/>
<evidence type="ECO:0008006" key="4">
    <source>
        <dbReference type="Google" id="ProtNLM"/>
    </source>
</evidence>
<feature type="region of interest" description="Disordered" evidence="1">
    <location>
        <begin position="213"/>
        <end position="247"/>
    </location>
</feature>
<accession>A0A5E4TUH3</accession>
<evidence type="ECO:0000313" key="3">
    <source>
        <dbReference type="Proteomes" id="UP000337189"/>
    </source>
</evidence>
<organism evidence="2 3">
    <name type="scientific">Pandoraea communis</name>
    <dbReference type="NCBI Taxonomy" id="2508297"/>
    <lineage>
        <taxon>Bacteria</taxon>
        <taxon>Pseudomonadati</taxon>
        <taxon>Pseudomonadota</taxon>
        <taxon>Betaproteobacteria</taxon>
        <taxon>Burkholderiales</taxon>
        <taxon>Burkholderiaceae</taxon>
        <taxon>Pandoraea</taxon>
    </lineage>
</organism>